<gene>
    <name evidence="3" type="ORF">SAMN06265370_101201</name>
</gene>
<dbReference type="Proteomes" id="UP000198417">
    <property type="component" value="Unassembled WGS sequence"/>
</dbReference>
<feature type="coiled-coil region" evidence="1">
    <location>
        <begin position="135"/>
        <end position="162"/>
    </location>
</feature>
<accession>A0A238UW06</accession>
<evidence type="ECO:0000259" key="2">
    <source>
        <dbReference type="PROSITE" id="PS50887"/>
    </source>
</evidence>
<dbReference type="AlphaFoldDB" id="A0A238UW06"/>
<dbReference type="SMART" id="SM00267">
    <property type="entry name" value="GGDEF"/>
    <property type="match status" value="1"/>
</dbReference>
<dbReference type="InterPro" id="IPR000160">
    <property type="entry name" value="GGDEF_dom"/>
</dbReference>
<organism evidence="3 4">
    <name type="scientific">Puniceibacterium sediminis</name>
    <dbReference type="NCBI Taxonomy" id="1608407"/>
    <lineage>
        <taxon>Bacteria</taxon>
        <taxon>Pseudomonadati</taxon>
        <taxon>Pseudomonadota</taxon>
        <taxon>Alphaproteobacteria</taxon>
        <taxon>Rhodobacterales</taxon>
        <taxon>Paracoccaceae</taxon>
        <taxon>Puniceibacterium</taxon>
    </lineage>
</organism>
<dbReference type="InterPro" id="IPR043128">
    <property type="entry name" value="Rev_trsase/Diguanyl_cyclase"/>
</dbReference>
<dbReference type="OrthoDB" id="9812260at2"/>
<dbReference type="InterPro" id="IPR052163">
    <property type="entry name" value="DGC-Regulatory_Protein"/>
</dbReference>
<dbReference type="NCBIfam" id="TIGR00254">
    <property type="entry name" value="GGDEF"/>
    <property type="match status" value="1"/>
</dbReference>
<reference evidence="3 4" key="1">
    <citation type="submission" date="2017-06" db="EMBL/GenBank/DDBJ databases">
        <authorList>
            <person name="Kim H.J."/>
            <person name="Triplett B.A."/>
        </authorList>
    </citation>
    <scope>NUCLEOTIDE SEQUENCE [LARGE SCALE GENOMIC DNA]</scope>
    <source>
        <strain evidence="3 4">DSM 29052</strain>
    </source>
</reference>
<dbReference type="PANTHER" id="PTHR46663:SF2">
    <property type="entry name" value="GGDEF DOMAIN-CONTAINING PROTEIN"/>
    <property type="match status" value="1"/>
</dbReference>
<dbReference type="Gene3D" id="3.30.70.270">
    <property type="match status" value="1"/>
</dbReference>
<feature type="domain" description="GGDEF" evidence="2">
    <location>
        <begin position="191"/>
        <end position="330"/>
    </location>
</feature>
<name>A0A238UW06_9RHOB</name>
<dbReference type="EMBL" id="FZNN01000001">
    <property type="protein sequence ID" value="SNR26186.1"/>
    <property type="molecule type" value="Genomic_DNA"/>
</dbReference>
<keyword evidence="1" id="KW-0175">Coiled coil</keyword>
<dbReference type="RefSeq" id="WP_089268650.1">
    <property type="nucleotide sequence ID" value="NZ_FZNN01000001.1"/>
</dbReference>
<dbReference type="CDD" id="cd01949">
    <property type="entry name" value="GGDEF"/>
    <property type="match status" value="1"/>
</dbReference>
<proteinExistence type="predicted"/>
<evidence type="ECO:0000313" key="3">
    <source>
        <dbReference type="EMBL" id="SNR26186.1"/>
    </source>
</evidence>
<dbReference type="InterPro" id="IPR029787">
    <property type="entry name" value="Nucleotide_cyclase"/>
</dbReference>
<sequence length="337" mass="36951">MVAGTNFSNDDEENAVLTGIRIAIQHASEPTFVVNDLGQILLANEAAVKLTHPHAPETLGAIGTTEHSDHDTLLERAIRRSGPSHMRLKLASGQSFVFYIRRLDFDWKGGRTLALVQADQTKTMVSKFIEVQSVAETARDRLRQSLAEQADLRREAQQLRRLASTDQLTGLLNSATFAQMTGDALLLADGAQGVLLYLDLNGFKAVNDRFGHAVGDAVLCCTAQRLRAELRQNDLIARLGGDEFGIWLAGVSEEVCERIVARLEQALSEPIRLTVPQAPEQIDNISVALGRARWPEDGADVKALLQTADSRMYAAKKRRAKLEQITLAAEAPPTRLI</sequence>
<protein>
    <submittedName>
        <fullName evidence="3">Diguanylate cyclase (GGDEF) domain-containing protein</fullName>
    </submittedName>
</protein>
<dbReference type="SUPFAM" id="SSF55073">
    <property type="entry name" value="Nucleotide cyclase"/>
    <property type="match status" value="1"/>
</dbReference>
<dbReference type="PANTHER" id="PTHR46663">
    <property type="entry name" value="DIGUANYLATE CYCLASE DGCT-RELATED"/>
    <property type="match status" value="1"/>
</dbReference>
<evidence type="ECO:0000313" key="4">
    <source>
        <dbReference type="Proteomes" id="UP000198417"/>
    </source>
</evidence>
<dbReference type="Pfam" id="PF00990">
    <property type="entry name" value="GGDEF"/>
    <property type="match status" value="1"/>
</dbReference>
<dbReference type="PROSITE" id="PS50887">
    <property type="entry name" value="GGDEF"/>
    <property type="match status" value="1"/>
</dbReference>
<keyword evidence="4" id="KW-1185">Reference proteome</keyword>
<evidence type="ECO:0000256" key="1">
    <source>
        <dbReference type="SAM" id="Coils"/>
    </source>
</evidence>